<reference evidence="1 2" key="1">
    <citation type="submission" date="2019-07" db="EMBL/GenBank/DDBJ databases">
        <title>Georgenia wutianyii sp. nov. and Georgenia *** sp. nov. isolated from plateau pika (Ochotona curzoniae) in the Qinghai-Tibet plateau of China.</title>
        <authorList>
            <person name="Tian Z."/>
        </authorList>
    </citation>
    <scope>NUCLEOTIDE SEQUENCE [LARGE SCALE GENOMIC DNA]</scope>
    <source>
        <strain evidence="1 2">Z446</strain>
    </source>
</reference>
<dbReference type="Pfam" id="PF13641">
    <property type="entry name" value="Glyco_tranf_2_3"/>
    <property type="match status" value="1"/>
</dbReference>
<dbReference type="PANTHER" id="PTHR43685">
    <property type="entry name" value="GLYCOSYLTRANSFERASE"/>
    <property type="match status" value="1"/>
</dbReference>
<dbReference type="Gene3D" id="3.90.550.10">
    <property type="entry name" value="Spore Coat Polysaccharide Biosynthesis Protein SpsA, Chain A"/>
    <property type="match status" value="1"/>
</dbReference>
<accession>A0A552WJT1</accession>
<dbReference type="PANTHER" id="PTHR43685:SF3">
    <property type="entry name" value="SLR2126 PROTEIN"/>
    <property type="match status" value="1"/>
</dbReference>
<keyword evidence="1" id="KW-0808">Transferase</keyword>
<sequence>MHAPTAGTFGDAVRQGLVEYATLVERAAAKAARRGFVGATASRSLVGVTGSRAWSGVTGELSPVTTGEMRAVGAHGGEPDREARAEWLWLLHDDSAPAPAALDQLLHAAESGRSVAVAGAKQRDWYEPDRLLEVGLRTTRTGRRVADIEPGEIDQGQHDHREDVLAVGTAGALVRLDVWTELGGTDPALGPFGDGLDLCRRARLAGYRVVVVPTAIVHHARASYLGLRSEGGASGLRSEGGAPHPVGPAH</sequence>
<dbReference type="EMBL" id="VJXR01000112">
    <property type="protein sequence ID" value="TRW43012.1"/>
    <property type="molecule type" value="Genomic_DNA"/>
</dbReference>
<evidence type="ECO:0000313" key="2">
    <source>
        <dbReference type="Proteomes" id="UP000318693"/>
    </source>
</evidence>
<name>A0A552WJT1_9MICO</name>
<organism evidence="1 2">
    <name type="scientific">Georgenia yuyongxinii</name>
    <dbReference type="NCBI Taxonomy" id="2589797"/>
    <lineage>
        <taxon>Bacteria</taxon>
        <taxon>Bacillati</taxon>
        <taxon>Actinomycetota</taxon>
        <taxon>Actinomycetes</taxon>
        <taxon>Micrococcales</taxon>
        <taxon>Bogoriellaceae</taxon>
        <taxon>Georgenia</taxon>
    </lineage>
</organism>
<proteinExistence type="predicted"/>
<dbReference type="SUPFAM" id="SSF53448">
    <property type="entry name" value="Nucleotide-diphospho-sugar transferases"/>
    <property type="match status" value="1"/>
</dbReference>
<dbReference type="AlphaFoldDB" id="A0A552WJT1"/>
<protein>
    <submittedName>
        <fullName evidence="1">Glycosyltransferase family 2 protein</fullName>
    </submittedName>
</protein>
<feature type="non-terminal residue" evidence="1">
    <location>
        <position position="250"/>
    </location>
</feature>
<keyword evidence="2" id="KW-1185">Reference proteome</keyword>
<dbReference type="Proteomes" id="UP000318693">
    <property type="component" value="Unassembled WGS sequence"/>
</dbReference>
<gene>
    <name evidence="1" type="ORF">FJ693_19350</name>
</gene>
<comment type="caution">
    <text evidence="1">The sequence shown here is derived from an EMBL/GenBank/DDBJ whole genome shotgun (WGS) entry which is preliminary data.</text>
</comment>
<dbReference type="InterPro" id="IPR029044">
    <property type="entry name" value="Nucleotide-diphossugar_trans"/>
</dbReference>
<dbReference type="InterPro" id="IPR050834">
    <property type="entry name" value="Glycosyltransf_2"/>
</dbReference>
<dbReference type="GO" id="GO:0016740">
    <property type="term" value="F:transferase activity"/>
    <property type="evidence" value="ECO:0007669"/>
    <property type="project" value="UniProtKB-KW"/>
</dbReference>
<evidence type="ECO:0000313" key="1">
    <source>
        <dbReference type="EMBL" id="TRW43012.1"/>
    </source>
</evidence>